<dbReference type="PANTHER" id="PTHR46780">
    <property type="entry name" value="PROTEIN EVA-1"/>
    <property type="match status" value="1"/>
</dbReference>
<reference evidence="4" key="1">
    <citation type="submission" date="2025-08" db="UniProtKB">
        <authorList>
            <consortium name="Ensembl"/>
        </authorList>
    </citation>
    <scope>IDENTIFICATION</scope>
</reference>
<dbReference type="KEGG" id="pki:111857080"/>
<evidence type="ECO:0000313" key="5">
    <source>
        <dbReference type="Proteomes" id="UP000261540"/>
    </source>
</evidence>
<protein>
    <submittedName>
        <fullName evidence="4">L-rhamnose-binding lectin CSL2-like</fullName>
    </submittedName>
</protein>
<dbReference type="STRING" id="1676925.ENSPKIP00000022206"/>
<evidence type="ECO:0000256" key="2">
    <source>
        <dbReference type="ARBA" id="ARBA00022737"/>
    </source>
</evidence>
<dbReference type="Pfam" id="PF02140">
    <property type="entry name" value="SUEL_Lectin"/>
    <property type="match status" value="3"/>
</dbReference>
<dbReference type="InterPro" id="IPR043159">
    <property type="entry name" value="Lectin_gal-bd_sf"/>
</dbReference>
<dbReference type="Ensembl" id="ENSPKIT00000002864.1">
    <property type="protein sequence ID" value="ENSPKIP00000022206.1"/>
    <property type="gene ID" value="ENSPKIG00000006308.1"/>
</dbReference>
<feature type="domain" description="SUEL-type lectin" evidence="3">
    <location>
        <begin position="11"/>
        <end position="91"/>
    </location>
</feature>
<dbReference type="InterPro" id="IPR000922">
    <property type="entry name" value="Lectin_gal-bd_dom"/>
</dbReference>
<organism evidence="4 5">
    <name type="scientific">Paramormyrops kingsleyae</name>
    <dbReference type="NCBI Taxonomy" id="1676925"/>
    <lineage>
        <taxon>Eukaryota</taxon>
        <taxon>Metazoa</taxon>
        <taxon>Chordata</taxon>
        <taxon>Craniata</taxon>
        <taxon>Vertebrata</taxon>
        <taxon>Euteleostomi</taxon>
        <taxon>Actinopterygii</taxon>
        <taxon>Neopterygii</taxon>
        <taxon>Teleostei</taxon>
        <taxon>Osteoglossocephala</taxon>
        <taxon>Osteoglossomorpha</taxon>
        <taxon>Osteoglossiformes</taxon>
        <taxon>Mormyridae</taxon>
        <taxon>Paramormyrops</taxon>
    </lineage>
</organism>
<dbReference type="PROSITE" id="PS50228">
    <property type="entry name" value="SUEL_LECTIN"/>
    <property type="match status" value="3"/>
</dbReference>
<dbReference type="GeneTree" id="ENSGT00940000154285"/>
<keyword evidence="1" id="KW-0430">Lectin</keyword>
<dbReference type="Gene3D" id="2.60.120.740">
    <property type="match status" value="3"/>
</dbReference>
<keyword evidence="5" id="KW-1185">Reference proteome</keyword>
<dbReference type="AlphaFoldDB" id="A0A3B3RWQ8"/>
<keyword evidence="2" id="KW-0677">Repeat</keyword>
<reference evidence="4" key="2">
    <citation type="submission" date="2025-09" db="UniProtKB">
        <authorList>
            <consortium name="Ensembl"/>
        </authorList>
    </citation>
    <scope>IDENTIFICATION</scope>
</reference>
<feature type="domain" description="SUEL-type lectin" evidence="3">
    <location>
        <begin position="89"/>
        <end position="186"/>
    </location>
</feature>
<proteinExistence type="predicted"/>
<dbReference type="OrthoDB" id="1100386at2759"/>
<dbReference type="GO" id="GO:0030246">
    <property type="term" value="F:carbohydrate binding"/>
    <property type="evidence" value="ECO:0007669"/>
    <property type="project" value="UniProtKB-KW"/>
</dbReference>
<dbReference type="Proteomes" id="UP000261540">
    <property type="component" value="Unplaced"/>
</dbReference>
<accession>A0A3B3RWQ8</accession>
<sequence length="347" mass="37205">MLQHKCLPAYCKADEGVISVQKANYGCTDSHVCASNPQKVASVTCTEATTTSVLSQSCNGRSMCEVTVSPALFSDPCQGTSKYLNSSYVCLPAKTSITCQHSSDILDCGTDVIKVLHTNYGRRDTTTCSVGRPPKEVMDDNCFLSVTAAISDRCNGKSKCSVTPDDFSTDPCYGSFKYLEVSYGCLASRKSITCGGPYGSISCENDLIRIYDAFYGQMSPTICSNGRPESQLTNTNCALANVVDIVSKGCNDRTSCDLAFAFTDPCFGTYKYLEVSYGCIETCQSSLDCSTALTNASVDGRQGIGCHHSTTGVTSTFSSSSRNSFLSFFCLAFQLGFSSLHTVVMQL</sequence>
<feature type="domain" description="SUEL-type lectin" evidence="3">
    <location>
        <begin position="193"/>
        <end position="280"/>
    </location>
</feature>
<evidence type="ECO:0000256" key="1">
    <source>
        <dbReference type="ARBA" id="ARBA00022734"/>
    </source>
</evidence>
<evidence type="ECO:0000259" key="3">
    <source>
        <dbReference type="PROSITE" id="PS50228"/>
    </source>
</evidence>
<dbReference type="CDD" id="cd22834">
    <property type="entry name" value="Gal_Rha_Lectin_CSL1_rpt2"/>
    <property type="match status" value="2"/>
</dbReference>
<name>A0A3B3RWQ8_9TELE</name>
<evidence type="ECO:0000313" key="4">
    <source>
        <dbReference type="Ensembl" id="ENSPKIP00000022206.1"/>
    </source>
</evidence>